<dbReference type="GO" id="GO:0016787">
    <property type="term" value="F:hydrolase activity"/>
    <property type="evidence" value="ECO:0007669"/>
    <property type="project" value="InterPro"/>
</dbReference>
<dbReference type="InterPro" id="IPR050072">
    <property type="entry name" value="Peptidase_M20A"/>
</dbReference>
<name>A0A4R2JSD8_9PSEU</name>
<sequence>MLTQSDRNLLLHLLELPTAGPLEGARPELWAAQRAYAEAAAKVGFTVVQHAAPGPETLVGEHVPLSVRLAAADDPAFLADQPSLVLQLGPDLPQADTVMFNVHLDTVAGLEAVGYDGMVFHGRGAIDAKGPAVALLAGIRAALVAEPSLRDDTRILIQAVAGEEGGAMGVFGTRPLVRQGYYGRLNIFCEPTGMRLLTRCTAAMTACVRVDGEDAIDDNPDAGHNATVLLGHISQRLADTLPEHAVDGRVCVAGIHTGHLHNRVYGTGRLMLNLSYGRQETGERLAKVLESEVESALREFTACHRDHRDLARTAADAQAITKVEWHKRGLPALAPGEDTDLLDVGLTRWPDDEPAFTCDALWMAGLPGAYTAVLGPGQLDRNHAHAEGEYAEEAELAEFAAAVAKILRHFAHQKANRPLEGRAR</sequence>
<dbReference type="Gene3D" id="3.40.630.10">
    <property type="entry name" value="Zn peptidases"/>
    <property type="match status" value="1"/>
</dbReference>
<dbReference type="RefSeq" id="WP_341770884.1">
    <property type="nucleotide sequence ID" value="NZ_SLWS01000004.1"/>
</dbReference>
<dbReference type="InterPro" id="IPR002933">
    <property type="entry name" value="Peptidase_M20"/>
</dbReference>
<accession>A0A4R2JSD8</accession>
<dbReference type="Pfam" id="PF01546">
    <property type="entry name" value="Peptidase_M20"/>
    <property type="match status" value="1"/>
</dbReference>
<dbReference type="SUPFAM" id="SSF53187">
    <property type="entry name" value="Zn-dependent exopeptidases"/>
    <property type="match status" value="1"/>
</dbReference>
<dbReference type="Proteomes" id="UP000295680">
    <property type="component" value="Unassembled WGS sequence"/>
</dbReference>
<proteinExistence type="predicted"/>
<reference evidence="1 2" key="1">
    <citation type="submission" date="2019-03" db="EMBL/GenBank/DDBJ databases">
        <title>Genomic Encyclopedia of Type Strains, Phase IV (KMG-IV): sequencing the most valuable type-strain genomes for metagenomic binning, comparative biology and taxonomic classification.</title>
        <authorList>
            <person name="Goeker M."/>
        </authorList>
    </citation>
    <scope>NUCLEOTIDE SEQUENCE [LARGE SCALE GENOMIC DNA]</scope>
    <source>
        <strain evidence="1 2">DSM 45934</strain>
    </source>
</reference>
<gene>
    <name evidence="1" type="ORF">EV192_104632</name>
</gene>
<evidence type="ECO:0000313" key="1">
    <source>
        <dbReference type="EMBL" id="TCO59789.1"/>
    </source>
</evidence>
<keyword evidence="2" id="KW-1185">Reference proteome</keyword>
<dbReference type="EMBL" id="SLWS01000004">
    <property type="protein sequence ID" value="TCO59789.1"/>
    <property type="molecule type" value="Genomic_DNA"/>
</dbReference>
<dbReference type="PANTHER" id="PTHR43808">
    <property type="entry name" value="ACETYLORNITHINE DEACETYLASE"/>
    <property type="match status" value="1"/>
</dbReference>
<evidence type="ECO:0000313" key="2">
    <source>
        <dbReference type="Proteomes" id="UP000295680"/>
    </source>
</evidence>
<protein>
    <submittedName>
        <fullName evidence="1">Acetylornithine deacetylase/succinyl-diaminopimelate desuccinylase-like protein</fullName>
    </submittedName>
</protein>
<organism evidence="1 2">
    <name type="scientific">Actinocrispum wychmicini</name>
    <dbReference type="NCBI Taxonomy" id="1213861"/>
    <lineage>
        <taxon>Bacteria</taxon>
        <taxon>Bacillati</taxon>
        <taxon>Actinomycetota</taxon>
        <taxon>Actinomycetes</taxon>
        <taxon>Pseudonocardiales</taxon>
        <taxon>Pseudonocardiaceae</taxon>
        <taxon>Actinocrispum</taxon>
    </lineage>
</organism>
<comment type="caution">
    <text evidence="1">The sequence shown here is derived from an EMBL/GenBank/DDBJ whole genome shotgun (WGS) entry which is preliminary data.</text>
</comment>
<dbReference type="AlphaFoldDB" id="A0A4R2JSD8"/>
<dbReference type="Gene3D" id="3.30.70.360">
    <property type="match status" value="1"/>
</dbReference>